<feature type="region of interest" description="Disordered" evidence="1">
    <location>
        <begin position="147"/>
        <end position="177"/>
    </location>
</feature>
<reference evidence="3 4" key="1">
    <citation type="journal article" date="2010" name="Nature">
        <title>The Ectocarpus genome and the independent evolution of multicellularity in brown algae.</title>
        <authorList>
            <person name="Cock J.M."/>
            <person name="Sterck L."/>
            <person name="Rouze P."/>
            <person name="Scornet D."/>
            <person name="Allen A.E."/>
            <person name="Amoutzias G."/>
            <person name="Anthouard V."/>
            <person name="Artiguenave F."/>
            <person name="Aury J.M."/>
            <person name="Badger J.H."/>
            <person name="Beszteri B."/>
            <person name="Billiau K."/>
            <person name="Bonnet E."/>
            <person name="Bothwell J.H."/>
            <person name="Bowler C."/>
            <person name="Boyen C."/>
            <person name="Brownlee C."/>
            <person name="Carrano C.J."/>
            <person name="Charrier B."/>
            <person name="Cho G.Y."/>
            <person name="Coelho S.M."/>
            <person name="Collen J."/>
            <person name="Corre E."/>
            <person name="Da Silva C."/>
            <person name="Delage L."/>
            <person name="Delaroque N."/>
            <person name="Dittami S.M."/>
            <person name="Doulbeau S."/>
            <person name="Elias M."/>
            <person name="Farnham G."/>
            <person name="Gachon C.M."/>
            <person name="Gschloessl B."/>
            <person name="Heesch S."/>
            <person name="Jabbari K."/>
            <person name="Jubin C."/>
            <person name="Kawai H."/>
            <person name="Kimura K."/>
            <person name="Kloareg B."/>
            <person name="Kupper F.C."/>
            <person name="Lang D."/>
            <person name="Le Bail A."/>
            <person name="Leblanc C."/>
            <person name="Lerouge P."/>
            <person name="Lohr M."/>
            <person name="Lopez P.J."/>
            <person name="Martens C."/>
            <person name="Maumus F."/>
            <person name="Michel G."/>
            <person name="Miranda-Saavedra D."/>
            <person name="Morales J."/>
            <person name="Moreau H."/>
            <person name="Motomura T."/>
            <person name="Nagasato C."/>
            <person name="Napoli C.A."/>
            <person name="Nelson D.R."/>
            <person name="Nyvall-Collen P."/>
            <person name="Peters A.F."/>
            <person name="Pommier C."/>
            <person name="Potin P."/>
            <person name="Poulain J."/>
            <person name="Quesneville H."/>
            <person name="Read B."/>
            <person name="Rensing S.A."/>
            <person name="Ritter A."/>
            <person name="Rousvoal S."/>
            <person name="Samanta M."/>
            <person name="Samson G."/>
            <person name="Schroeder D.C."/>
            <person name="Segurens B."/>
            <person name="Strittmatter M."/>
            <person name="Tonon T."/>
            <person name="Tregear J.W."/>
            <person name="Valentin K."/>
            <person name="von Dassow P."/>
            <person name="Yamagishi T."/>
            <person name="Van de Peer Y."/>
            <person name="Wincker P."/>
        </authorList>
    </citation>
    <scope>NUCLEOTIDE SEQUENCE [LARGE SCALE GENOMIC DNA]</scope>
    <source>
        <strain evidence="4">Ec32 / CCAP1310/4</strain>
    </source>
</reference>
<sequence>MVVQAPPTEQPIVAQTSPPTVAPTLVPTAAPTASPTAPCERPYTWSNESEIPCVDMVTAVDKASGAGAFYDEEGCGPDAESISVVGCAHGGVGNCRLCVFNRGLFSETILGGEEVPFVDCPCCVPDTYEMGGDIDCEFAYSSPPVSAPTPVSVEGNASTPAPAPGEGDTNSTLAPTIPMEPCETSAGGNSSALLCVDIASAVDWDDGIGTYYESGCQGVGCDIAGHVDCRQCVFDSEAYATSGGNLELAACPCCVPITYKLRPEGSECVWPPTPSPTAAPTTAEEWSERNGAARPGMAFGGPLVVIAAVVGGLVGLE</sequence>
<evidence type="ECO:0000313" key="3">
    <source>
        <dbReference type="EMBL" id="CBN74084.1"/>
    </source>
</evidence>
<dbReference type="EMBL" id="FN649735">
    <property type="protein sequence ID" value="CBN74084.1"/>
    <property type="molecule type" value="Genomic_DNA"/>
</dbReference>
<name>D8LDL0_ECTSI</name>
<evidence type="ECO:0000256" key="1">
    <source>
        <dbReference type="SAM" id="MobiDB-lite"/>
    </source>
</evidence>
<proteinExistence type="predicted"/>
<keyword evidence="2" id="KW-0472">Membrane</keyword>
<gene>
    <name evidence="3" type="ORF">Esi_0012_0167</name>
</gene>
<keyword evidence="4" id="KW-1185">Reference proteome</keyword>
<protein>
    <submittedName>
        <fullName evidence="3">Uncharacterized protein</fullName>
    </submittedName>
</protein>
<evidence type="ECO:0000313" key="4">
    <source>
        <dbReference type="Proteomes" id="UP000002630"/>
    </source>
</evidence>
<keyword evidence="2" id="KW-0812">Transmembrane</keyword>
<evidence type="ECO:0000256" key="2">
    <source>
        <dbReference type="SAM" id="Phobius"/>
    </source>
</evidence>
<dbReference type="EMBL" id="FN647877">
    <property type="protein sequence ID" value="CBN74084.1"/>
    <property type="molecule type" value="Genomic_DNA"/>
</dbReference>
<feature type="transmembrane region" description="Helical" evidence="2">
    <location>
        <begin position="297"/>
        <end position="316"/>
    </location>
</feature>
<dbReference type="Proteomes" id="UP000002630">
    <property type="component" value="Linkage Group LG10"/>
</dbReference>
<accession>D8LDL0</accession>
<dbReference type="InParanoid" id="D8LDL0"/>
<organism evidence="3 4">
    <name type="scientific">Ectocarpus siliculosus</name>
    <name type="common">Brown alga</name>
    <name type="synonym">Conferva siliculosa</name>
    <dbReference type="NCBI Taxonomy" id="2880"/>
    <lineage>
        <taxon>Eukaryota</taxon>
        <taxon>Sar</taxon>
        <taxon>Stramenopiles</taxon>
        <taxon>Ochrophyta</taxon>
        <taxon>PX clade</taxon>
        <taxon>Phaeophyceae</taxon>
        <taxon>Ectocarpales</taxon>
        <taxon>Ectocarpaceae</taxon>
        <taxon>Ectocarpus</taxon>
    </lineage>
</organism>
<dbReference type="AlphaFoldDB" id="D8LDL0"/>
<keyword evidence="2" id="KW-1133">Transmembrane helix</keyword>